<evidence type="ECO:0000256" key="3">
    <source>
        <dbReference type="SAM" id="MobiDB-lite"/>
    </source>
</evidence>
<comment type="caution">
    <text evidence="8">The sequence shown here is derived from an EMBL/GenBank/DDBJ whole genome shotgun (WGS) entry which is preliminary data.</text>
</comment>
<dbReference type="InterPro" id="IPR000014">
    <property type="entry name" value="PAS"/>
</dbReference>
<dbReference type="PROSITE" id="PS51257">
    <property type="entry name" value="PROKAR_LIPOPROTEIN"/>
    <property type="match status" value="1"/>
</dbReference>
<dbReference type="Gene3D" id="3.30.450.20">
    <property type="entry name" value="PAS domain"/>
    <property type="match status" value="2"/>
</dbReference>
<dbReference type="PRINTS" id="PR00344">
    <property type="entry name" value="BCTRLSENSOR"/>
</dbReference>
<dbReference type="SUPFAM" id="SSF47384">
    <property type="entry name" value="Homodimeric domain of signal transducing histidine kinase"/>
    <property type="match status" value="1"/>
</dbReference>
<feature type="compositionally biased region" description="Polar residues" evidence="3">
    <location>
        <begin position="1"/>
        <end position="17"/>
    </location>
</feature>
<evidence type="ECO:0000313" key="9">
    <source>
        <dbReference type="Proteomes" id="UP001341245"/>
    </source>
</evidence>
<dbReference type="SMART" id="SM00448">
    <property type="entry name" value="REC"/>
    <property type="match status" value="1"/>
</dbReference>
<feature type="modified residue" description="4-aspartylphosphate" evidence="2">
    <location>
        <position position="1099"/>
    </location>
</feature>
<feature type="domain" description="Response regulatory" evidence="5">
    <location>
        <begin position="1041"/>
        <end position="1170"/>
    </location>
</feature>
<dbReference type="InterPro" id="IPR058846">
    <property type="entry name" value="PAS-like"/>
</dbReference>
<dbReference type="Proteomes" id="UP001341245">
    <property type="component" value="Unassembled WGS sequence"/>
</dbReference>
<dbReference type="InterPro" id="IPR001789">
    <property type="entry name" value="Sig_transdc_resp-reg_receiver"/>
</dbReference>
<evidence type="ECO:0000259" key="7">
    <source>
        <dbReference type="PROSITE" id="PS50113"/>
    </source>
</evidence>
<dbReference type="InterPro" id="IPR000700">
    <property type="entry name" value="PAS-assoc_C"/>
</dbReference>
<evidence type="ECO:0000256" key="1">
    <source>
        <dbReference type="ARBA" id="ARBA00022553"/>
    </source>
</evidence>
<dbReference type="InterPro" id="IPR003661">
    <property type="entry name" value="HisK_dim/P_dom"/>
</dbReference>
<dbReference type="InterPro" id="IPR005467">
    <property type="entry name" value="His_kinase_dom"/>
</dbReference>
<dbReference type="EMBL" id="JASGXD010000012">
    <property type="protein sequence ID" value="KAK6002163.1"/>
    <property type="molecule type" value="Genomic_DNA"/>
</dbReference>
<protein>
    <recommendedName>
        <fullName evidence="10">Histidine kinase HHK15p</fullName>
    </recommendedName>
</protein>
<evidence type="ECO:0008006" key="10">
    <source>
        <dbReference type="Google" id="ProtNLM"/>
    </source>
</evidence>
<dbReference type="Pfam" id="PF13188">
    <property type="entry name" value="PAS_8"/>
    <property type="match status" value="1"/>
</dbReference>
<evidence type="ECO:0000256" key="2">
    <source>
        <dbReference type="PROSITE-ProRule" id="PRU00169"/>
    </source>
</evidence>
<feature type="region of interest" description="Disordered" evidence="3">
    <location>
        <begin position="1"/>
        <end position="31"/>
    </location>
</feature>
<reference evidence="8 9" key="1">
    <citation type="submission" date="2023-11" db="EMBL/GenBank/DDBJ databases">
        <title>Draft genome sequence and annotation of the polyextremotolerant black yeast-like fungus Aureobasidium pullulans NRRL 62042.</title>
        <authorList>
            <person name="Dielentheis-Frenken M.R.E."/>
            <person name="Wibberg D."/>
            <person name="Blank L.M."/>
            <person name="Tiso T."/>
        </authorList>
    </citation>
    <scope>NUCLEOTIDE SEQUENCE [LARGE SCALE GENOMIC DNA]</scope>
    <source>
        <strain evidence="8 9">NRRL 62042</strain>
    </source>
</reference>
<dbReference type="CDD" id="cd17546">
    <property type="entry name" value="REC_hyHK_CKI1_RcsC-like"/>
    <property type="match status" value="1"/>
</dbReference>
<organism evidence="8 9">
    <name type="scientific">Aureobasidium pullulans</name>
    <name type="common">Black yeast</name>
    <name type="synonym">Pullularia pullulans</name>
    <dbReference type="NCBI Taxonomy" id="5580"/>
    <lineage>
        <taxon>Eukaryota</taxon>
        <taxon>Fungi</taxon>
        <taxon>Dikarya</taxon>
        <taxon>Ascomycota</taxon>
        <taxon>Pezizomycotina</taxon>
        <taxon>Dothideomycetes</taxon>
        <taxon>Dothideomycetidae</taxon>
        <taxon>Dothideales</taxon>
        <taxon>Saccotheciaceae</taxon>
        <taxon>Aureobasidium</taxon>
    </lineage>
</organism>
<keyword evidence="1 2" id="KW-0597">Phosphoprotein</keyword>
<feature type="domain" description="PAS" evidence="6">
    <location>
        <begin position="561"/>
        <end position="601"/>
    </location>
</feature>
<dbReference type="NCBIfam" id="TIGR00229">
    <property type="entry name" value="sensory_box"/>
    <property type="match status" value="1"/>
</dbReference>
<sequence length="1176" mass="131874">MVDPSKSQASSFRSTSPHRGLMSPNSTSSQSCSGSLFSSLTDINSLLEFLSDDERPTFLIEVLSSNVAVPHIPRVVFQNAAFTSFLERTVTRDSYDDWLRSLSTSVAIPSNRPVKPFGGRTWSSKRFRNAWRVVYCSQWEDERKLDSVAEAQTEPHNPSQEDTDMTGSENDHEPSPWSEAQEKTIDWTRFPSKVRQSTWIDFIKTYPFEKTFLGPMSRWSDDLRRLAVQIMSSPAPRMVYWGSEQAILYNQAASSLLGSKHPNFALGNRFIDVWGPEIHEKHMKMIRAALDRGQVAEAKEMEAILERNGFIEETYWDVVLQPCSGPDGQMVAVLNTYQECTSSVFQNQRRTIIDKVQAIIPTVDNFPNLWTSVAKELRNNLHDAAYSLIYTAVNEPTESSHAHAIDRVDSFQLELEITSGVAAQTFESVVHAGERFHRPSLGPVFAEARRTQQVVVLQQDNLPPELALLIPDRGFVTTACVLPITSVSGQQIAFIVLGMNPRRQFTDESRLFISHMNDLISKAAALIALPEEQRRDQEKFEQINLALSQQLQIIALKAEKNEETFTRMAQNAPFGMYMFDRDGNPKYVNNAYLQLIGLDRDTFEQAASRGLAWKDTIYEEDIDWATNIWTRMRDSKAPQTFEYRVKIPGAKPGEKSGVRTLETISFPEIDQSGRIVTVQGWLMDISPRKRLESLMAQRLEDALETRRASENFIDMVSHEMRNPLSAILQLADGILGSLDIDPAKDPVSLPADTINMMVDAAQTITLCAQHQKCIVDDILTLSKLDSSLLVITPDKVHPPTLIEKSLKMYDAELARADIEAKLVIEQSYLDSNLNYVMLDPSRVLQVIINLLTNGIKFTRDCPTRKISVYLSAFEKPPVGGQRSVTFIEPRPRQSSLSTSPEWGPGGEVYIQFAVQDTGKGLTEDELKLLWQRFSQANPKTYKQYGGSGLGLFISRELTELQGGQIGVHSEAGVGSIFMFYIKARRCVDEPKSRQTSFSAPTATSPVLLPHTASEARRANVSEGSVHTLSTPISTVAPEDIHILIVEDNKINQRVMSQQLRKLGCVVHTADHGQDCLDFLQTTVFTSNSKKIPLSIILMDLEMPVMDGLTCVRRIREYEATGQVTGHVPVIAITANARSEQINIAMEAGMDTVVTKPFRIPDLVPRMQSLLSEYPAK</sequence>
<dbReference type="SUPFAM" id="SSF55874">
    <property type="entry name" value="ATPase domain of HSP90 chaperone/DNA topoisomerase II/histidine kinase"/>
    <property type="match status" value="1"/>
</dbReference>
<dbReference type="SUPFAM" id="SSF52172">
    <property type="entry name" value="CheY-like"/>
    <property type="match status" value="1"/>
</dbReference>
<name>A0ABR0TCJ9_AURPU</name>
<dbReference type="InterPro" id="IPR004358">
    <property type="entry name" value="Sig_transdc_His_kin-like_C"/>
</dbReference>
<dbReference type="PANTHER" id="PTHR43719">
    <property type="entry name" value="TWO-COMPONENT HISTIDINE KINASE"/>
    <property type="match status" value="1"/>
</dbReference>
<dbReference type="InterPro" id="IPR050956">
    <property type="entry name" value="2C_system_His_kinase"/>
</dbReference>
<dbReference type="InterPro" id="IPR036097">
    <property type="entry name" value="HisK_dim/P_sf"/>
</dbReference>
<feature type="region of interest" description="Disordered" evidence="3">
    <location>
        <begin position="147"/>
        <end position="182"/>
    </location>
</feature>
<dbReference type="Pfam" id="PF02518">
    <property type="entry name" value="HATPase_c"/>
    <property type="match status" value="1"/>
</dbReference>
<dbReference type="Pfam" id="PF26131">
    <property type="entry name" value="PAS-like"/>
    <property type="match status" value="1"/>
</dbReference>
<feature type="compositionally biased region" description="Polar residues" evidence="3">
    <location>
        <begin position="154"/>
        <end position="168"/>
    </location>
</feature>
<evidence type="ECO:0000259" key="4">
    <source>
        <dbReference type="PROSITE" id="PS50109"/>
    </source>
</evidence>
<dbReference type="SUPFAM" id="SSF55785">
    <property type="entry name" value="PYP-like sensor domain (PAS domain)"/>
    <property type="match status" value="1"/>
</dbReference>
<feature type="compositionally biased region" description="Basic and acidic residues" evidence="3">
    <location>
        <begin position="169"/>
        <end position="182"/>
    </location>
</feature>
<keyword evidence="9" id="KW-1185">Reference proteome</keyword>
<dbReference type="PANTHER" id="PTHR43719:SF30">
    <property type="entry name" value="TWO-COMPONENT SYSTEM RESPONSE REGULATOR"/>
    <property type="match status" value="1"/>
</dbReference>
<dbReference type="SMART" id="SM00388">
    <property type="entry name" value="HisKA"/>
    <property type="match status" value="1"/>
</dbReference>
<accession>A0ABR0TCJ9</accession>
<dbReference type="CDD" id="cd00130">
    <property type="entry name" value="PAS"/>
    <property type="match status" value="1"/>
</dbReference>
<dbReference type="InterPro" id="IPR036890">
    <property type="entry name" value="HATPase_C_sf"/>
</dbReference>
<dbReference type="Gene3D" id="1.10.287.130">
    <property type="match status" value="1"/>
</dbReference>
<dbReference type="InterPro" id="IPR011006">
    <property type="entry name" value="CheY-like_superfamily"/>
</dbReference>
<feature type="domain" description="Histidine kinase" evidence="4">
    <location>
        <begin position="715"/>
        <end position="985"/>
    </location>
</feature>
<dbReference type="PROSITE" id="PS50113">
    <property type="entry name" value="PAC"/>
    <property type="match status" value="1"/>
</dbReference>
<dbReference type="InterPro" id="IPR003594">
    <property type="entry name" value="HATPase_dom"/>
</dbReference>
<evidence type="ECO:0000259" key="5">
    <source>
        <dbReference type="PROSITE" id="PS50110"/>
    </source>
</evidence>
<dbReference type="SMART" id="SM00091">
    <property type="entry name" value="PAS"/>
    <property type="match status" value="2"/>
</dbReference>
<dbReference type="SUPFAM" id="SSF55781">
    <property type="entry name" value="GAF domain-like"/>
    <property type="match status" value="1"/>
</dbReference>
<dbReference type="Pfam" id="PF00512">
    <property type="entry name" value="HisKA"/>
    <property type="match status" value="1"/>
</dbReference>
<dbReference type="CDD" id="cd00082">
    <property type="entry name" value="HisKA"/>
    <property type="match status" value="1"/>
</dbReference>
<dbReference type="Gene3D" id="3.30.565.10">
    <property type="entry name" value="Histidine kinase-like ATPase, C-terminal domain"/>
    <property type="match status" value="1"/>
</dbReference>
<dbReference type="PROSITE" id="PS50112">
    <property type="entry name" value="PAS"/>
    <property type="match status" value="1"/>
</dbReference>
<dbReference type="Pfam" id="PF00072">
    <property type="entry name" value="Response_reg"/>
    <property type="match status" value="1"/>
</dbReference>
<evidence type="ECO:0000259" key="6">
    <source>
        <dbReference type="PROSITE" id="PS50112"/>
    </source>
</evidence>
<evidence type="ECO:0000313" key="8">
    <source>
        <dbReference type="EMBL" id="KAK6002163.1"/>
    </source>
</evidence>
<dbReference type="PROSITE" id="PS50109">
    <property type="entry name" value="HIS_KIN"/>
    <property type="match status" value="1"/>
</dbReference>
<dbReference type="SMART" id="SM00387">
    <property type="entry name" value="HATPase_c"/>
    <property type="match status" value="1"/>
</dbReference>
<dbReference type="InterPro" id="IPR035965">
    <property type="entry name" value="PAS-like_dom_sf"/>
</dbReference>
<dbReference type="Gene3D" id="3.40.50.2300">
    <property type="match status" value="1"/>
</dbReference>
<dbReference type="PROSITE" id="PS50110">
    <property type="entry name" value="RESPONSE_REGULATORY"/>
    <property type="match status" value="1"/>
</dbReference>
<proteinExistence type="predicted"/>
<feature type="domain" description="PAC" evidence="7">
    <location>
        <begin position="639"/>
        <end position="697"/>
    </location>
</feature>
<gene>
    <name evidence="8" type="ORF">QM012_001801</name>
</gene>